<evidence type="ECO:0000256" key="4">
    <source>
        <dbReference type="ARBA" id="ARBA00023136"/>
    </source>
</evidence>
<dbReference type="RefSeq" id="WP_211973255.1">
    <property type="nucleotide sequence ID" value="NZ_CBFHAM010000003.1"/>
</dbReference>
<comment type="subcellular location">
    <subcellularLocation>
        <location evidence="1">Membrane</location>
        <topology evidence="1">Single-pass membrane protein</topology>
    </subcellularLocation>
</comment>
<evidence type="ECO:0000313" key="8">
    <source>
        <dbReference type="Proteomes" id="UP000676386"/>
    </source>
</evidence>
<reference evidence="7 8" key="1">
    <citation type="submission" date="2021-04" db="EMBL/GenBank/DDBJ databases">
        <title>Chitinophaga sp. nov., isolated from the rhizosphere soil.</title>
        <authorList>
            <person name="He S."/>
        </authorList>
    </citation>
    <scope>NUCLEOTIDE SEQUENCE [LARGE SCALE GENOMIC DNA]</scope>
    <source>
        <strain evidence="7 8">2R12</strain>
    </source>
</reference>
<feature type="transmembrane region" description="Helical" evidence="5">
    <location>
        <begin position="30"/>
        <end position="50"/>
    </location>
</feature>
<evidence type="ECO:0000313" key="7">
    <source>
        <dbReference type="EMBL" id="MBS0028144.1"/>
    </source>
</evidence>
<feature type="domain" description="AprE-like beta-barrel" evidence="6">
    <location>
        <begin position="342"/>
        <end position="398"/>
    </location>
</feature>
<evidence type="ECO:0000259" key="6">
    <source>
        <dbReference type="Pfam" id="PF26002"/>
    </source>
</evidence>
<dbReference type="EMBL" id="JAGTXB010000005">
    <property type="protein sequence ID" value="MBS0028144.1"/>
    <property type="molecule type" value="Genomic_DNA"/>
</dbReference>
<accession>A0ABS5IYV2</accession>
<gene>
    <name evidence="7" type="ORF">KE626_12575</name>
</gene>
<dbReference type="Pfam" id="PF26002">
    <property type="entry name" value="Beta-barrel_AprE"/>
    <property type="match status" value="1"/>
</dbReference>
<keyword evidence="4 5" id="KW-0472">Membrane</keyword>
<dbReference type="PANTHER" id="PTHR30386">
    <property type="entry name" value="MEMBRANE FUSION SUBUNIT OF EMRAB-TOLC MULTIDRUG EFFLUX PUMP"/>
    <property type="match status" value="1"/>
</dbReference>
<evidence type="ECO:0000256" key="1">
    <source>
        <dbReference type="ARBA" id="ARBA00004167"/>
    </source>
</evidence>
<keyword evidence="8" id="KW-1185">Reference proteome</keyword>
<organism evidence="7 8">
    <name type="scientific">Chitinophaga hostae</name>
    <dbReference type="NCBI Taxonomy" id="2831022"/>
    <lineage>
        <taxon>Bacteria</taxon>
        <taxon>Pseudomonadati</taxon>
        <taxon>Bacteroidota</taxon>
        <taxon>Chitinophagia</taxon>
        <taxon>Chitinophagales</taxon>
        <taxon>Chitinophagaceae</taxon>
        <taxon>Chitinophaga</taxon>
    </lineage>
</organism>
<evidence type="ECO:0000256" key="2">
    <source>
        <dbReference type="ARBA" id="ARBA00022692"/>
    </source>
</evidence>
<dbReference type="InterPro" id="IPR058982">
    <property type="entry name" value="Beta-barrel_AprE"/>
</dbReference>
<keyword evidence="3 5" id="KW-1133">Transmembrane helix</keyword>
<comment type="caution">
    <text evidence="7">The sequence shown here is derived from an EMBL/GenBank/DDBJ whole genome shotgun (WGS) entry which is preliminary data.</text>
</comment>
<protein>
    <submittedName>
        <fullName evidence="7">HlyD family efflux transporter periplasmic adaptor subunit</fullName>
    </submittedName>
</protein>
<dbReference type="InterPro" id="IPR050739">
    <property type="entry name" value="MFP"/>
</dbReference>
<proteinExistence type="predicted"/>
<dbReference type="Gene3D" id="2.40.30.170">
    <property type="match status" value="1"/>
</dbReference>
<dbReference type="Proteomes" id="UP000676386">
    <property type="component" value="Unassembled WGS sequence"/>
</dbReference>
<dbReference type="PRINTS" id="PR01490">
    <property type="entry name" value="RTXTOXIND"/>
</dbReference>
<evidence type="ECO:0000256" key="5">
    <source>
        <dbReference type="SAM" id="Phobius"/>
    </source>
</evidence>
<name>A0ABS5IYV2_9BACT</name>
<evidence type="ECO:0000256" key="3">
    <source>
        <dbReference type="ARBA" id="ARBA00022989"/>
    </source>
</evidence>
<keyword evidence="2 5" id="KW-0812">Transmembrane</keyword>
<dbReference type="PANTHER" id="PTHR30386:SF26">
    <property type="entry name" value="TRANSPORT PROTEIN COMB"/>
    <property type="match status" value="1"/>
</dbReference>
<sequence>MKPDNNISNYHNSPRSEEVQDIIDRMPTKFGGMIAFIVLSVFVLLMVFGWCIRYPDIISGSVVINTPVSPIKLVALHSGQLNLLGIQSQSAVKKEEAIAVIENGVSYDTMRMVKQLLLSYDPDRDTKADLLNTLPSKLSLGEVTTKYYAFLSNLQLLYNFNTDCIYDKQLTGFKQLSEEQTKEVDIGEKGVSLAEENDHFANKAYQRDSFLFTSKVSAEADFERSKQVLLGSRTGVNNAKANYISSRKELQQTQGKIIELNVHKLEKLRELKLGIQAAYNDLMDNITQWEQKYVLKAPFDGKIQFLKFWTNKQFVQAGDQVFTIVPSAAEPYGQVVLPSFGAGKVKVGQEVIVKLNDYPYMEYGTIKGKVASISLTTNTERSKDATVETYLVTIKFDHGLTTNYGEPLSFKYEAAGSAEIITKDRVLLERFFDNLRYTLKK</sequence>